<feature type="compositionally biased region" description="Basic and acidic residues" evidence="1">
    <location>
        <begin position="22"/>
        <end position="43"/>
    </location>
</feature>
<feature type="region of interest" description="Disordered" evidence="1">
    <location>
        <begin position="68"/>
        <end position="113"/>
    </location>
</feature>
<reference evidence="2 3" key="1">
    <citation type="journal article" date="2023" name="Plants (Basel)">
        <title>Bridging the Gap: Combining Genomics and Transcriptomics Approaches to Understand Stylosanthes scabra, an Orphan Legume from the Brazilian Caatinga.</title>
        <authorList>
            <person name="Ferreira-Neto J.R.C."/>
            <person name="da Silva M.D."/>
            <person name="Binneck E."/>
            <person name="de Melo N.F."/>
            <person name="da Silva R.H."/>
            <person name="de Melo A.L.T.M."/>
            <person name="Pandolfi V."/>
            <person name="Bustamante F.O."/>
            <person name="Brasileiro-Vidal A.C."/>
            <person name="Benko-Iseppon A.M."/>
        </authorList>
    </citation>
    <scope>NUCLEOTIDE SEQUENCE [LARGE SCALE GENOMIC DNA]</scope>
    <source>
        <tissue evidence="2">Leaves</tissue>
    </source>
</reference>
<comment type="caution">
    <text evidence="2">The sequence shown here is derived from an EMBL/GenBank/DDBJ whole genome shotgun (WGS) entry which is preliminary data.</text>
</comment>
<protein>
    <submittedName>
        <fullName evidence="2">Uncharacterized protein</fullName>
    </submittedName>
</protein>
<accession>A0ABU6ZRM5</accession>
<sequence>MEMRILRIYASNLRMLNKSARWETTHRDGTHKVKPSGQREDKSVQTSYASLIKTRIIKVLRNSAALVSSTSCPSRKHSHVNPPANETPNLSNGGGRLLHGRYEGSLQAVPADR</sequence>
<dbReference type="Proteomes" id="UP001341840">
    <property type="component" value="Unassembled WGS sequence"/>
</dbReference>
<dbReference type="EMBL" id="JASCZI010273185">
    <property type="protein sequence ID" value="MED6224396.1"/>
    <property type="molecule type" value="Genomic_DNA"/>
</dbReference>
<evidence type="ECO:0000256" key="1">
    <source>
        <dbReference type="SAM" id="MobiDB-lite"/>
    </source>
</evidence>
<keyword evidence="3" id="KW-1185">Reference proteome</keyword>
<organism evidence="2 3">
    <name type="scientific">Stylosanthes scabra</name>
    <dbReference type="NCBI Taxonomy" id="79078"/>
    <lineage>
        <taxon>Eukaryota</taxon>
        <taxon>Viridiplantae</taxon>
        <taxon>Streptophyta</taxon>
        <taxon>Embryophyta</taxon>
        <taxon>Tracheophyta</taxon>
        <taxon>Spermatophyta</taxon>
        <taxon>Magnoliopsida</taxon>
        <taxon>eudicotyledons</taxon>
        <taxon>Gunneridae</taxon>
        <taxon>Pentapetalae</taxon>
        <taxon>rosids</taxon>
        <taxon>fabids</taxon>
        <taxon>Fabales</taxon>
        <taxon>Fabaceae</taxon>
        <taxon>Papilionoideae</taxon>
        <taxon>50 kb inversion clade</taxon>
        <taxon>dalbergioids sensu lato</taxon>
        <taxon>Dalbergieae</taxon>
        <taxon>Pterocarpus clade</taxon>
        <taxon>Stylosanthes</taxon>
    </lineage>
</organism>
<evidence type="ECO:0000313" key="2">
    <source>
        <dbReference type="EMBL" id="MED6224396.1"/>
    </source>
</evidence>
<gene>
    <name evidence="2" type="ORF">PIB30_083551</name>
</gene>
<proteinExistence type="predicted"/>
<feature type="region of interest" description="Disordered" evidence="1">
    <location>
        <begin position="22"/>
        <end position="44"/>
    </location>
</feature>
<name>A0ABU6ZRM5_9FABA</name>
<evidence type="ECO:0000313" key="3">
    <source>
        <dbReference type="Proteomes" id="UP001341840"/>
    </source>
</evidence>